<sequence length="62" mass="7286">MRLLGVSEFRDEKRRKTYRAPRFLNFFLSDMDFATVTPSIFVLLVFKSLAVTSRDFGPLYDC</sequence>
<feature type="transmembrane region" description="Helical" evidence="1">
    <location>
        <begin position="23"/>
        <end position="46"/>
    </location>
</feature>
<organism evidence="2 3">
    <name type="scientific">Coprinopsis marcescibilis</name>
    <name type="common">Agaric fungus</name>
    <name type="synonym">Psathyrella marcescibilis</name>
    <dbReference type="NCBI Taxonomy" id="230819"/>
    <lineage>
        <taxon>Eukaryota</taxon>
        <taxon>Fungi</taxon>
        <taxon>Dikarya</taxon>
        <taxon>Basidiomycota</taxon>
        <taxon>Agaricomycotina</taxon>
        <taxon>Agaricomycetes</taxon>
        <taxon>Agaricomycetidae</taxon>
        <taxon>Agaricales</taxon>
        <taxon>Agaricineae</taxon>
        <taxon>Psathyrellaceae</taxon>
        <taxon>Coprinopsis</taxon>
    </lineage>
</organism>
<evidence type="ECO:0000313" key="3">
    <source>
        <dbReference type="Proteomes" id="UP000307440"/>
    </source>
</evidence>
<keyword evidence="3" id="KW-1185">Reference proteome</keyword>
<reference evidence="2 3" key="1">
    <citation type="journal article" date="2019" name="Nat. Ecol. Evol.">
        <title>Megaphylogeny resolves global patterns of mushroom evolution.</title>
        <authorList>
            <person name="Varga T."/>
            <person name="Krizsan K."/>
            <person name="Foldi C."/>
            <person name="Dima B."/>
            <person name="Sanchez-Garcia M."/>
            <person name="Sanchez-Ramirez S."/>
            <person name="Szollosi G.J."/>
            <person name="Szarkandi J.G."/>
            <person name="Papp V."/>
            <person name="Albert L."/>
            <person name="Andreopoulos W."/>
            <person name="Angelini C."/>
            <person name="Antonin V."/>
            <person name="Barry K.W."/>
            <person name="Bougher N.L."/>
            <person name="Buchanan P."/>
            <person name="Buyck B."/>
            <person name="Bense V."/>
            <person name="Catcheside P."/>
            <person name="Chovatia M."/>
            <person name="Cooper J."/>
            <person name="Damon W."/>
            <person name="Desjardin D."/>
            <person name="Finy P."/>
            <person name="Geml J."/>
            <person name="Haridas S."/>
            <person name="Hughes K."/>
            <person name="Justo A."/>
            <person name="Karasinski D."/>
            <person name="Kautmanova I."/>
            <person name="Kiss B."/>
            <person name="Kocsube S."/>
            <person name="Kotiranta H."/>
            <person name="LaButti K.M."/>
            <person name="Lechner B.E."/>
            <person name="Liimatainen K."/>
            <person name="Lipzen A."/>
            <person name="Lukacs Z."/>
            <person name="Mihaltcheva S."/>
            <person name="Morgado L.N."/>
            <person name="Niskanen T."/>
            <person name="Noordeloos M.E."/>
            <person name="Ohm R.A."/>
            <person name="Ortiz-Santana B."/>
            <person name="Ovrebo C."/>
            <person name="Racz N."/>
            <person name="Riley R."/>
            <person name="Savchenko A."/>
            <person name="Shiryaev A."/>
            <person name="Soop K."/>
            <person name="Spirin V."/>
            <person name="Szebenyi C."/>
            <person name="Tomsovsky M."/>
            <person name="Tulloss R.E."/>
            <person name="Uehling J."/>
            <person name="Grigoriev I.V."/>
            <person name="Vagvolgyi C."/>
            <person name="Papp T."/>
            <person name="Martin F.M."/>
            <person name="Miettinen O."/>
            <person name="Hibbett D.S."/>
            <person name="Nagy L.G."/>
        </authorList>
    </citation>
    <scope>NUCLEOTIDE SEQUENCE [LARGE SCALE GENOMIC DNA]</scope>
    <source>
        <strain evidence="2 3">CBS 121175</strain>
    </source>
</reference>
<dbReference type="EMBL" id="ML210352">
    <property type="protein sequence ID" value="TFK19234.1"/>
    <property type="molecule type" value="Genomic_DNA"/>
</dbReference>
<name>A0A5C3KGZ7_COPMA</name>
<evidence type="ECO:0000313" key="2">
    <source>
        <dbReference type="EMBL" id="TFK19234.1"/>
    </source>
</evidence>
<dbReference type="AlphaFoldDB" id="A0A5C3KGZ7"/>
<keyword evidence="1" id="KW-0812">Transmembrane</keyword>
<proteinExistence type="predicted"/>
<protein>
    <submittedName>
        <fullName evidence="2">Uncharacterized protein</fullName>
    </submittedName>
</protein>
<evidence type="ECO:0000256" key="1">
    <source>
        <dbReference type="SAM" id="Phobius"/>
    </source>
</evidence>
<dbReference type="Proteomes" id="UP000307440">
    <property type="component" value="Unassembled WGS sequence"/>
</dbReference>
<keyword evidence="1" id="KW-0472">Membrane</keyword>
<accession>A0A5C3KGZ7</accession>
<gene>
    <name evidence="2" type="ORF">FA15DRAFT_674616</name>
</gene>
<keyword evidence="1" id="KW-1133">Transmembrane helix</keyword>